<dbReference type="PANTHER" id="PTHR48475">
    <property type="entry name" value="RIBONUCLEASE H"/>
    <property type="match status" value="1"/>
</dbReference>
<gene>
    <name evidence="3" type="primary">LOC140035594</name>
</gene>
<evidence type="ECO:0000313" key="2">
    <source>
        <dbReference type="Proteomes" id="UP001652660"/>
    </source>
</evidence>
<dbReference type="Gene3D" id="3.30.70.270">
    <property type="match status" value="1"/>
</dbReference>
<dbReference type="InterPro" id="IPR036397">
    <property type="entry name" value="RNaseH_sf"/>
</dbReference>
<protein>
    <recommendedName>
        <fullName evidence="1">Reverse transcriptase domain-containing protein</fullName>
    </recommendedName>
</protein>
<dbReference type="InterPro" id="IPR043502">
    <property type="entry name" value="DNA/RNA_pol_sf"/>
</dbReference>
<dbReference type="PANTHER" id="PTHR48475:SF2">
    <property type="entry name" value="RIBONUCLEASE H"/>
    <property type="match status" value="1"/>
</dbReference>
<dbReference type="SUPFAM" id="SSF56672">
    <property type="entry name" value="DNA/RNA polymerases"/>
    <property type="match status" value="1"/>
</dbReference>
<dbReference type="InterPro" id="IPR043128">
    <property type="entry name" value="Rev_trsase/Diguanyl_cyclase"/>
</dbReference>
<feature type="domain" description="Reverse transcriptase" evidence="1">
    <location>
        <begin position="3"/>
        <end position="45"/>
    </location>
</feature>
<dbReference type="RefSeq" id="XP_071932987.1">
    <property type="nucleotide sequence ID" value="XM_072076886.1"/>
</dbReference>
<evidence type="ECO:0000259" key="1">
    <source>
        <dbReference type="Pfam" id="PF00078"/>
    </source>
</evidence>
<sequence length="208" mass="24135">MEVYVDDMLVKSRTQEQFITNLREIFDVLRSSRMRLNPKKCTFGVRSGHSQANGQVENVNRTILHDLKTRIESVRTRWIDELSTILWAYRTTPRTATQETPFVLTYGAEAIIPAEIGVPSGRVQHFVTQDNEEEMRLNLDLFEQQREETAIRMAKYKGQVARYYNVRVRHMSFKPGDLVLRKNSVSHAVGTSKLDPSWESPYVVKETD</sequence>
<evidence type="ECO:0000313" key="3">
    <source>
        <dbReference type="RefSeq" id="XP_071932987.1"/>
    </source>
</evidence>
<dbReference type="GeneID" id="140035594"/>
<proteinExistence type="predicted"/>
<dbReference type="InterPro" id="IPR000477">
    <property type="entry name" value="RT_dom"/>
</dbReference>
<dbReference type="Gene3D" id="3.30.420.10">
    <property type="entry name" value="Ribonuclease H-like superfamily/Ribonuclease H"/>
    <property type="match status" value="1"/>
</dbReference>
<organism evidence="2 3">
    <name type="scientific">Coffea arabica</name>
    <name type="common">Arabian coffee</name>
    <dbReference type="NCBI Taxonomy" id="13443"/>
    <lineage>
        <taxon>Eukaryota</taxon>
        <taxon>Viridiplantae</taxon>
        <taxon>Streptophyta</taxon>
        <taxon>Embryophyta</taxon>
        <taxon>Tracheophyta</taxon>
        <taxon>Spermatophyta</taxon>
        <taxon>Magnoliopsida</taxon>
        <taxon>eudicotyledons</taxon>
        <taxon>Gunneridae</taxon>
        <taxon>Pentapetalae</taxon>
        <taxon>asterids</taxon>
        <taxon>lamiids</taxon>
        <taxon>Gentianales</taxon>
        <taxon>Rubiaceae</taxon>
        <taxon>Ixoroideae</taxon>
        <taxon>Gardenieae complex</taxon>
        <taxon>Bertiereae - Coffeeae clade</taxon>
        <taxon>Coffeeae</taxon>
        <taxon>Coffea</taxon>
    </lineage>
</organism>
<dbReference type="InterPro" id="IPR012337">
    <property type="entry name" value="RNaseH-like_sf"/>
</dbReference>
<accession>A0ABM4WMI9</accession>
<name>A0ABM4WMI9_COFAR</name>
<keyword evidence="2" id="KW-1185">Reference proteome</keyword>
<reference evidence="3" key="1">
    <citation type="submission" date="2025-08" db="UniProtKB">
        <authorList>
            <consortium name="RefSeq"/>
        </authorList>
    </citation>
    <scope>IDENTIFICATION</scope>
    <source>
        <tissue evidence="3">Leaves</tissue>
    </source>
</reference>
<dbReference type="Proteomes" id="UP001652660">
    <property type="component" value="Chromosome 2c"/>
</dbReference>
<dbReference type="SUPFAM" id="SSF53098">
    <property type="entry name" value="Ribonuclease H-like"/>
    <property type="match status" value="1"/>
</dbReference>
<dbReference type="Pfam" id="PF00078">
    <property type="entry name" value="RVT_1"/>
    <property type="match status" value="1"/>
</dbReference>